<dbReference type="OrthoDB" id="684392at2759"/>
<keyword evidence="2" id="KW-1185">Reference proteome</keyword>
<dbReference type="GeneID" id="103698718"/>
<accession>A0A8B7BK16</accession>
<organism evidence="2 3">
    <name type="scientific">Phoenix dactylifera</name>
    <name type="common">Date palm</name>
    <dbReference type="NCBI Taxonomy" id="42345"/>
    <lineage>
        <taxon>Eukaryota</taxon>
        <taxon>Viridiplantae</taxon>
        <taxon>Streptophyta</taxon>
        <taxon>Embryophyta</taxon>
        <taxon>Tracheophyta</taxon>
        <taxon>Spermatophyta</taxon>
        <taxon>Magnoliopsida</taxon>
        <taxon>Liliopsida</taxon>
        <taxon>Arecaceae</taxon>
        <taxon>Coryphoideae</taxon>
        <taxon>Phoeniceae</taxon>
        <taxon>Phoenix</taxon>
    </lineage>
</organism>
<sequence length="272" mass="31318">MGSSKTSTANQRPRLLTSYVGALITILHKTYRQIEGLNGPIGSLAWVVASMARPILHPLEHLWLLILAFIDDQILAMEDIIISIFPPLMPIFAKIDELEFHAKSLPKMLDDTIDGLLMLVCQLPLLNYALAKFKKSVNMKTDLDSSEETEIVVDIKCYEQQNWDDGNLYEEREMEERMHKAKEDRRAKMMEKDIREVERSCKEIVEILERMEIVDEGKGHEKKDGFGVDEGKMVVSQSQESREEEQWDPILELFDDGWQLKPLKAMKAKKGQ</sequence>
<dbReference type="PANTHER" id="PTHR37710">
    <property type="entry name" value="TRANSMEMBRANE PROTEIN"/>
    <property type="match status" value="1"/>
</dbReference>
<gene>
    <name evidence="3" type="primary">LOC103698718</name>
</gene>
<evidence type="ECO:0000313" key="3">
    <source>
        <dbReference type="RefSeq" id="XP_008778987.2"/>
    </source>
</evidence>
<evidence type="ECO:0000313" key="2">
    <source>
        <dbReference type="Proteomes" id="UP000228380"/>
    </source>
</evidence>
<protein>
    <submittedName>
        <fullName evidence="3">Uncharacterized protein LOC103698718</fullName>
    </submittedName>
</protein>
<name>A0A8B7BK16_PHODC</name>
<reference evidence="3" key="2">
    <citation type="submission" date="2025-08" db="UniProtKB">
        <authorList>
            <consortium name="RefSeq"/>
        </authorList>
    </citation>
    <scope>IDENTIFICATION</scope>
    <source>
        <tissue evidence="3">Young leaves</tissue>
    </source>
</reference>
<feature type="compositionally biased region" description="Basic and acidic residues" evidence="1">
    <location>
        <begin position="219"/>
        <end position="232"/>
    </location>
</feature>
<feature type="region of interest" description="Disordered" evidence="1">
    <location>
        <begin position="219"/>
        <end position="246"/>
    </location>
</feature>
<evidence type="ECO:0000256" key="1">
    <source>
        <dbReference type="SAM" id="MobiDB-lite"/>
    </source>
</evidence>
<dbReference type="AlphaFoldDB" id="A0A8B7BK16"/>
<dbReference type="Proteomes" id="UP000228380">
    <property type="component" value="Chromosome 9"/>
</dbReference>
<dbReference type="PANTHER" id="PTHR37710:SF1">
    <property type="entry name" value="TRANSMEMBRANE PROTEIN"/>
    <property type="match status" value="1"/>
</dbReference>
<dbReference type="RefSeq" id="XP_008778987.2">
    <property type="nucleotide sequence ID" value="XM_008780765.3"/>
</dbReference>
<proteinExistence type="predicted"/>
<dbReference type="KEGG" id="pda:103698718"/>
<reference evidence="2" key="1">
    <citation type="journal article" date="2019" name="Nat. Commun.">
        <title>Genome-wide association mapping of date palm fruit traits.</title>
        <authorList>
            <person name="Hazzouri K.M."/>
            <person name="Gros-Balthazard M."/>
            <person name="Flowers J.M."/>
            <person name="Copetti D."/>
            <person name="Lemansour A."/>
            <person name="Lebrun M."/>
            <person name="Masmoudi K."/>
            <person name="Ferrand S."/>
            <person name="Dhar M.I."/>
            <person name="Fresquez Z.A."/>
            <person name="Rosas U."/>
            <person name="Zhang J."/>
            <person name="Talag J."/>
            <person name="Lee S."/>
            <person name="Kudrna D."/>
            <person name="Powell R.F."/>
            <person name="Leitch I.J."/>
            <person name="Krueger R.R."/>
            <person name="Wing R.A."/>
            <person name="Amiri K.M.A."/>
            <person name="Purugganan M.D."/>
        </authorList>
    </citation>
    <scope>NUCLEOTIDE SEQUENCE [LARGE SCALE GENOMIC DNA]</scope>
    <source>
        <strain evidence="2">cv. Khalas</strain>
    </source>
</reference>